<dbReference type="AlphaFoldDB" id="A0A397BVQ9"/>
<dbReference type="PROSITE" id="PS51900">
    <property type="entry name" value="CB"/>
    <property type="match status" value="1"/>
</dbReference>
<gene>
    <name evidence="3" type="ORF">DYB36_012629</name>
</gene>
<comment type="caution">
    <text evidence="3">The sequence shown here is derived from an EMBL/GenBank/DDBJ whole genome shotgun (WGS) entry which is preliminary data.</text>
</comment>
<dbReference type="InterPro" id="IPR011010">
    <property type="entry name" value="DNA_brk_join_enz"/>
</dbReference>
<accession>A0A397BVQ9</accession>
<dbReference type="Proteomes" id="UP000265427">
    <property type="component" value="Unassembled WGS sequence"/>
</dbReference>
<dbReference type="GO" id="GO:0015074">
    <property type="term" value="P:DNA integration"/>
    <property type="evidence" value="ECO:0007669"/>
    <property type="project" value="InterPro"/>
</dbReference>
<proteinExistence type="predicted"/>
<evidence type="ECO:0000313" key="3">
    <source>
        <dbReference type="EMBL" id="RHY24405.1"/>
    </source>
</evidence>
<reference evidence="3 4" key="1">
    <citation type="submission" date="2018-08" db="EMBL/GenBank/DDBJ databases">
        <title>Aphanomyces genome sequencing and annotation.</title>
        <authorList>
            <person name="Minardi D."/>
            <person name="Oidtmann B."/>
            <person name="Van Der Giezen M."/>
            <person name="Studholme D.J."/>
        </authorList>
    </citation>
    <scope>NUCLEOTIDE SEQUENCE [LARGE SCALE GENOMIC DNA]</scope>
    <source>
        <strain evidence="3 4">Kv</strain>
    </source>
</reference>
<dbReference type="Gene3D" id="1.10.443.10">
    <property type="entry name" value="Intergrase catalytic core"/>
    <property type="match status" value="1"/>
</dbReference>
<dbReference type="GO" id="GO:0006310">
    <property type="term" value="P:DNA recombination"/>
    <property type="evidence" value="ECO:0007669"/>
    <property type="project" value="UniProtKB-KW"/>
</dbReference>
<dbReference type="VEuPathDB" id="FungiDB:H257_15066"/>
<sequence>MAEAAREGPLGTNSTRQLSTTVQDLRDNRLAMSSKKGYHSGINQVVIWLHSSGRSNMVNDDGSINLNEFGYAEFTEFVLYKYKHAKVSLSTLSGYRSAIKDYYNRLNVPLPAGFANDATVIFQGIRRLCASETQSGAIKPGGKQPLRHHQYVALCKESLSKFDSGFTHLFLILTWNLMCRSKSTSTVRIDHLTDEGDAIGVTFFKSKTDQGGTKRRDPKHVYANPLRPETCCILALALYLACNTQHDSGNLFPGSAQRDRFGRGLSQLVEDALPAASNSLGTHSLRKENMALVRAQPGEIREAIEQLLEEKGVTAGNITHTMLEKMLKNTVKSIVESSTTSQAQSPHENEECAAFIPVESGIICSSRKKT</sequence>
<evidence type="ECO:0000313" key="4">
    <source>
        <dbReference type="Proteomes" id="UP000265427"/>
    </source>
</evidence>
<dbReference type="InterPro" id="IPR044068">
    <property type="entry name" value="CB"/>
</dbReference>
<evidence type="ECO:0000259" key="2">
    <source>
        <dbReference type="PROSITE" id="PS51900"/>
    </source>
</evidence>
<dbReference type="SUPFAM" id="SSF56349">
    <property type="entry name" value="DNA breaking-rejoining enzymes"/>
    <property type="match status" value="1"/>
</dbReference>
<feature type="domain" description="Core-binding (CB)" evidence="2">
    <location>
        <begin position="20"/>
        <end position="107"/>
    </location>
</feature>
<organism evidence="3 4">
    <name type="scientific">Aphanomyces astaci</name>
    <name type="common">Crayfish plague agent</name>
    <dbReference type="NCBI Taxonomy" id="112090"/>
    <lineage>
        <taxon>Eukaryota</taxon>
        <taxon>Sar</taxon>
        <taxon>Stramenopiles</taxon>
        <taxon>Oomycota</taxon>
        <taxon>Saprolegniomycetes</taxon>
        <taxon>Saprolegniales</taxon>
        <taxon>Verrucalvaceae</taxon>
        <taxon>Aphanomyces</taxon>
    </lineage>
</organism>
<evidence type="ECO:0000256" key="1">
    <source>
        <dbReference type="ARBA" id="ARBA00023172"/>
    </source>
</evidence>
<dbReference type="EMBL" id="QUSZ01001874">
    <property type="protein sequence ID" value="RHY24405.1"/>
    <property type="molecule type" value="Genomic_DNA"/>
</dbReference>
<dbReference type="InterPro" id="IPR013762">
    <property type="entry name" value="Integrase-like_cat_sf"/>
</dbReference>
<name>A0A397BVQ9_APHAT</name>
<protein>
    <recommendedName>
        <fullName evidence="2">Core-binding (CB) domain-containing protein</fullName>
    </recommendedName>
</protein>
<dbReference type="GO" id="GO:0003677">
    <property type="term" value="F:DNA binding"/>
    <property type="evidence" value="ECO:0007669"/>
    <property type="project" value="InterPro"/>
</dbReference>
<keyword evidence="1" id="KW-0233">DNA recombination</keyword>